<evidence type="ECO:0000259" key="7">
    <source>
        <dbReference type="Pfam" id="PF00108"/>
    </source>
</evidence>
<dbReference type="Proteomes" id="UP000183155">
    <property type="component" value="Unassembled WGS sequence"/>
</dbReference>
<dbReference type="GO" id="GO:0033812">
    <property type="term" value="F:3-oxoadipyl-CoA thiolase activity"/>
    <property type="evidence" value="ECO:0007669"/>
    <property type="project" value="UniProtKB-EC"/>
</dbReference>
<keyword evidence="12" id="KW-1185">Reference proteome</keyword>
<dbReference type="AlphaFoldDB" id="A0A0J6GQD2"/>
<comment type="caution">
    <text evidence="9">The sequence shown here is derived from an EMBL/GenBank/DDBJ whole genome shotgun (WGS) entry which is preliminary data.</text>
</comment>
<dbReference type="Pfam" id="PF00108">
    <property type="entry name" value="Thiolase_N"/>
    <property type="match status" value="1"/>
</dbReference>
<dbReference type="GO" id="GO:0006635">
    <property type="term" value="P:fatty acid beta-oxidation"/>
    <property type="evidence" value="ECO:0007669"/>
    <property type="project" value="TreeGrafter"/>
</dbReference>
<evidence type="ECO:0000256" key="6">
    <source>
        <dbReference type="RuleBase" id="RU003557"/>
    </source>
</evidence>
<reference evidence="9 11" key="1">
    <citation type="submission" date="2015-02" db="EMBL/GenBank/DDBJ databases">
        <title>Pseudomonas helleri sp. nov. and Pseudomonas weihenstephanensis sp. nov., isolated from raw cows milk.</title>
        <authorList>
            <person name="von Neubeck M."/>
            <person name="Huptas C."/>
            <person name="Wenning M."/>
            <person name="Scherer S."/>
        </authorList>
    </citation>
    <scope>NUCLEOTIDE SEQUENCE [LARGE SCALE GENOMIC DNA]</scope>
    <source>
        <strain evidence="9 11">DSM 21104</strain>
    </source>
</reference>
<evidence type="ECO:0000313" key="12">
    <source>
        <dbReference type="Proteomes" id="UP000183155"/>
    </source>
</evidence>
<dbReference type="PROSITE" id="PS00099">
    <property type="entry name" value="THIOLASE_3"/>
    <property type="match status" value="1"/>
</dbReference>
<dbReference type="PANTHER" id="PTHR18919:SF107">
    <property type="entry name" value="ACETYL-COA ACETYLTRANSFERASE, CYTOSOLIC"/>
    <property type="match status" value="1"/>
</dbReference>
<dbReference type="RefSeq" id="WP_048382106.1">
    <property type="nucleotide sequence ID" value="NZ_FNRS01000001.1"/>
</dbReference>
<name>A0A0J6GQD2_PSETA</name>
<evidence type="ECO:0000259" key="8">
    <source>
        <dbReference type="Pfam" id="PF02803"/>
    </source>
</evidence>
<keyword evidence="2 6" id="KW-0808">Transferase</keyword>
<dbReference type="Proteomes" id="UP000036395">
    <property type="component" value="Unassembled WGS sequence"/>
</dbReference>
<dbReference type="Gene3D" id="3.40.47.10">
    <property type="match status" value="2"/>
</dbReference>
<dbReference type="InterPro" id="IPR020617">
    <property type="entry name" value="Thiolase_C"/>
</dbReference>
<dbReference type="InterPro" id="IPR016039">
    <property type="entry name" value="Thiolase-like"/>
</dbReference>
<dbReference type="InterPro" id="IPR020616">
    <property type="entry name" value="Thiolase_N"/>
</dbReference>
<dbReference type="GO" id="GO:0003985">
    <property type="term" value="F:acetyl-CoA C-acetyltransferase activity"/>
    <property type="evidence" value="ECO:0007669"/>
    <property type="project" value="UniProtKB-EC"/>
</dbReference>
<dbReference type="NCBIfam" id="NF006552">
    <property type="entry name" value="PRK09051.1"/>
    <property type="match status" value="1"/>
</dbReference>
<feature type="active site" description="Proton acceptor" evidence="5">
    <location>
        <position position="379"/>
    </location>
</feature>
<accession>A0A0J6GQD2</accession>
<comment type="catalytic activity">
    <reaction evidence="4">
        <text>succinyl-CoA + acetyl-CoA = 3-oxoadipyl-CoA + CoA</text>
        <dbReference type="Rhea" id="RHEA:19481"/>
        <dbReference type="ChEBI" id="CHEBI:57287"/>
        <dbReference type="ChEBI" id="CHEBI:57288"/>
        <dbReference type="ChEBI" id="CHEBI:57292"/>
        <dbReference type="ChEBI" id="CHEBI:57348"/>
        <dbReference type="EC" id="2.3.1.174"/>
    </reaction>
</comment>
<feature type="domain" description="Thiolase C-terminal" evidence="8">
    <location>
        <begin position="271"/>
        <end position="392"/>
    </location>
</feature>
<dbReference type="EMBL" id="FNRS01000001">
    <property type="protein sequence ID" value="SEC58046.1"/>
    <property type="molecule type" value="Genomic_DNA"/>
</dbReference>
<protein>
    <submittedName>
        <fullName evidence="10">Acetyl-CoA C-acetyltransferase</fullName>
    </submittedName>
    <submittedName>
        <fullName evidence="9">Acetyl-CoA acetyltransferase</fullName>
        <ecNumber evidence="9">2.3.1.9</ecNumber>
    </submittedName>
</protein>
<evidence type="ECO:0000313" key="10">
    <source>
        <dbReference type="EMBL" id="SEC58046.1"/>
    </source>
</evidence>
<dbReference type="STRING" id="47884.SAMN04490203_2687"/>
<reference evidence="10 12" key="2">
    <citation type="submission" date="2016-10" db="EMBL/GenBank/DDBJ databases">
        <authorList>
            <person name="Varghese N."/>
            <person name="Submissions S."/>
        </authorList>
    </citation>
    <scope>NUCLEOTIDE SEQUENCE [LARGE SCALE GENOMIC DNA]</scope>
    <source>
        <strain evidence="10 12">BS3652</strain>
    </source>
</reference>
<dbReference type="NCBIfam" id="TIGR01930">
    <property type="entry name" value="AcCoA-C-Actrans"/>
    <property type="match status" value="1"/>
</dbReference>
<evidence type="ECO:0000256" key="2">
    <source>
        <dbReference type="ARBA" id="ARBA00022679"/>
    </source>
</evidence>
<evidence type="ECO:0000313" key="9">
    <source>
        <dbReference type="EMBL" id="KMM84329.1"/>
    </source>
</evidence>
<evidence type="ECO:0000256" key="1">
    <source>
        <dbReference type="ARBA" id="ARBA00010982"/>
    </source>
</evidence>
<sequence>MPTSEIFVLSAKRTAIGTFGGALKDVPLCDLATTAVKAALLDSQVEPARIGHVVMGNVIPTEPQDAYLARVAAINAGIPKETPAYNVNRLCGSGLQAIISAAHTLMLGDAEFAIGAGAEAMSRGPYLLPAARWGARMGDAQVLDYMLGILHDPFHGIHMGITAENIARRNNISRETQDALAFEDQQRAARAIAEGYFDRQIAAVKVRSRKGSSLFNIDEHPRAASLEQLAQMKPAFKKDGSVTAGNASGLNDGAAALVLASGAAVHANHLAPMARLVAYAHAGVEPELMGLGPIPATRLALKRAGLSMADMDVIEANIAFAAQACAVMQELDMDPAKVNPNGSGIALGHPVGATGAIIATKAIHELHRIQGRYALATMCIGGGQGIAVIFERV</sequence>
<evidence type="ECO:0000256" key="4">
    <source>
        <dbReference type="ARBA" id="ARBA00048527"/>
    </source>
</evidence>
<dbReference type="OrthoDB" id="8951704at2"/>
<dbReference type="FunFam" id="3.40.47.10:FF:000010">
    <property type="entry name" value="Acetyl-CoA acetyltransferase (Thiolase)"/>
    <property type="match status" value="1"/>
</dbReference>
<dbReference type="PATRIC" id="fig|47884.3.peg.3252"/>
<comment type="similarity">
    <text evidence="1 6">Belongs to the thiolase-like superfamily. Thiolase family.</text>
</comment>
<organism evidence="9 11">
    <name type="scientific">Pseudomonas taetrolens</name>
    <dbReference type="NCBI Taxonomy" id="47884"/>
    <lineage>
        <taxon>Bacteria</taxon>
        <taxon>Pseudomonadati</taxon>
        <taxon>Pseudomonadota</taxon>
        <taxon>Gammaproteobacteria</taxon>
        <taxon>Pseudomonadales</taxon>
        <taxon>Pseudomonadaceae</taxon>
        <taxon>Pseudomonas</taxon>
    </lineage>
</organism>
<dbReference type="EC" id="2.3.1.9" evidence="9"/>
<dbReference type="InterPro" id="IPR002155">
    <property type="entry name" value="Thiolase"/>
</dbReference>
<proteinExistence type="inferred from homology"/>
<evidence type="ECO:0000256" key="3">
    <source>
        <dbReference type="ARBA" id="ARBA00023315"/>
    </source>
</evidence>
<dbReference type="InterPro" id="IPR020615">
    <property type="entry name" value="Thiolase_acyl_enz_int_AS"/>
</dbReference>
<dbReference type="EMBL" id="JYLA01000005">
    <property type="protein sequence ID" value="KMM84329.1"/>
    <property type="molecule type" value="Genomic_DNA"/>
</dbReference>
<dbReference type="PIRSF" id="PIRSF000429">
    <property type="entry name" value="Ac-CoA_Ac_transf"/>
    <property type="match status" value="1"/>
</dbReference>
<feature type="domain" description="Thiolase N-terminal" evidence="7">
    <location>
        <begin position="7"/>
        <end position="261"/>
    </location>
</feature>
<dbReference type="InterPro" id="IPR020610">
    <property type="entry name" value="Thiolase_AS"/>
</dbReference>
<dbReference type="PANTHER" id="PTHR18919">
    <property type="entry name" value="ACETYL-COA C-ACYLTRANSFERASE"/>
    <property type="match status" value="1"/>
</dbReference>
<dbReference type="CDD" id="cd00751">
    <property type="entry name" value="thiolase"/>
    <property type="match status" value="1"/>
</dbReference>
<feature type="active site" description="Proton acceptor" evidence="5">
    <location>
        <position position="349"/>
    </location>
</feature>
<dbReference type="SUPFAM" id="SSF53901">
    <property type="entry name" value="Thiolase-like"/>
    <property type="match status" value="2"/>
</dbReference>
<gene>
    <name evidence="10" type="ORF">SAMN04490203_2687</name>
    <name evidence="9" type="ORF">TU78_13940</name>
</gene>
<dbReference type="Pfam" id="PF02803">
    <property type="entry name" value="Thiolase_C"/>
    <property type="match status" value="1"/>
</dbReference>
<evidence type="ECO:0000313" key="11">
    <source>
        <dbReference type="Proteomes" id="UP000036395"/>
    </source>
</evidence>
<feature type="active site" description="Acyl-thioester intermediate" evidence="5">
    <location>
        <position position="91"/>
    </location>
</feature>
<evidence type="ECO:0000256" key="5">
    <source>
        <dbReference type="PIRSR" id="PIRSR000429-1"/>
    </source>
</evidence>
<keyword evidence="3 6" id="KW-0012">Acyltransferase</keyword>
<dbReference type="PROSITE" id="PS00098">
    <property type="entry name" value="THIOLASE_1"/>
    <property type="match status" value="1"/>
</dbReference>